<dbReference type="InterPro" id="IPR029056">
    <property type="entry name" value="Ribokinase-like"/>
</dbReference>
<comment type="similarity">
    <text evidence="12">Belongs to the carbohydrate kinase PfkB family. Ribokinase subfamily.</text>
</comment>
<evidence type="ECO:0000313" key="15">
    <source>
        <dbReference type="Proteomes" id="UP000215559"/>
    </source>
</evidence>
<feature type="active site" description="Proton acceptor" evidence="12">
    <location>
        <position position="251"/>
    </location>
</feature>
<evidence type="ECO:0000256" key="4">
    <source>
        <dbReference type="ARBA" id="ARBA00022679"/>
    </source>
</evidence>
<comment type="cofactor">
    <cofactor evidence="12">
        <name>Mg(2+)</name>
        <dbReference type="ChEBI" id="CHEBI:18420"/>
    </cofactor>
    <text evidence="12">Requires a divalent cation, most likely magnesium in vivo, as an electrophilic catalyst to aid phosphoryl group transfer. It is the chelate of the metal and the nucleotide that is the actual substrate.</text>
</comment>
<reference evidence="14 15" key="1">
    <citation type="submission" date="2017-07" db="EMBL/GenBank/DDBJ databases">
        <title>Recovery of genomes from metagenomes via a dereplication, aggregation, and scoring strategy.</title>
        <authorList>
            <person name="Sieber C.M."/>
            <person name="Probst A.J."/>
            <person name="Sharrar A."/>
            <person name="Thomas B.C."/>
            <person name="Hess M."/>
            <person name="Tringe S.G."/>
            <person name="Banfield J.F."/>
        </authorList>
    </citation>
    <scope>NUCLEOTIDE SEQUENCE [LARGE SCALE GENOMIC DNA]</scope>
    <source>
        <strain evidence="14">JGI_Cruoil_03_51_56</strain>
    </source>
</reference>
<dbReference type="UniPathway" id="UPA00916">
    <property type="reaction ID" value="UER00889"/>
</dbReference>
<evidence type="ECO:0000256" key="11">
    <source>
        <dbReference type="ARBA" id="ARBA00023277"/>
    </source>
</evidence>
<comment type="similarity">
    <text evidence="1">Belongs to the carbohydrate kinase pfkB family.</text>
</comment>
<dbReference type="InterPro" id="IPR002139">
    <property type="entry name" value="Ribo/fructo_kinase"/>
</dbReference>
<feature type="binding site" evidence="12">
    <location>
        <position position="284"/>
    </location>
    <ligand>
        <name>K(+)</name>
        <dbReference type="ChEBI" id="CHEBI:29103"/>
    </ligand>
</feature>
<dbReference type="Gene3D" id="3.40.1190.20">
    <property type="match status" value="1"/>
</dbReference>
<dbReference type="Proteomes" id="UP000215559">
    <property type="component" value="Unassembled WGS sequence"/>
</dbReference>
<dbReference type="PROSITE" id="PS00583">
    <property type="entry name" value="PFKB_KINASES_1"/>
    <property type="match status" value="1"/>
</dbReference>
<dbReference type="InterPro" id="IPR011877">
    <property type="entry name" value="Ribokinase"/>
</dbReference>
<evidence type="ECO:0000256" key="7">
    <source>
        <dbReference type="ARBA" id="ARBA00022777"/>
    </source>
</evidence>
<keyword evidence="12" id="KW-0963">Cytoplasm</keyword>
<comment type="caution">
    <text evidence="12">Lacks conserved residue(s) required for the propagation of feature annotation.</text>
</comment>
<sequence length="313" mass="33435">MKGSNPKIVVVGSLVMDFVFRAGHRPKPGETLRGESFGLFLGGKGFNQAIGCKRLGADVTLVGHVGADLFGRRFMEKLRQEGMNTKFVMKDRQEGTGVACPVVFPDGQNSIIGVPRANMRLSVSEVDAAEDEIASADILLLQFEVNPEASEHASLVAQRHSTLVMLDPAPVHIGCEAFDWSVDYLVPNEVEANMLAEGDRPDEWARGLFTEPLKAVVITMGAAGALVFDKTGTREYPGYQVGNKDTTAAGDAFRAGLAVMLAQDKCVDEAVGFANACGALACTVFGAEPSIPDLSAVRAFMANHKPVPSEEHI</sequence>
<feature type="domain" description="Carbohydrate kinase PfkB" evidence="13">
    <location>
        <begin position="6"/>
        <end position="293"/>
    </location>
</feature>
<feature type="binding site" evidence="12">
    <location>
        <position position="188"/>
    </location>
    <ligand>
        <name>ATP</name>
        <dbReference type="ChEBI" id="CHEBI:30616"/>
    </ligand>
</feature>
<dbReference type="AlphaFoldDB" id="A0A235BZ01"/>
<feature type="binding site" evidence="12">
    <location>
        <position position="245"/>
    </location>
    <ligand>
        <name>K(+)</name>
        <dbReference type="ChEBI" id="CHEBI:29103"/>
    </ligand>
</feature>
<feature type="binding site" evidence="12">
    <location>
        <position position="290"/>
    </location>
    <ligand>
        <name>K(+)</name>
        <dbReference type="ChEBI" id="CHEBI:29103"/>
    </ligand>
</feature>
<comment type="subcellular location">
    <subcellularLocation>
        <location evidence="12">Cytoplasm</location>
    </subcellularLocation>
</comment>
<proteinExistence type="inferred from homology"/>
<feature type="binding site" evidence="12">
    <location>
        <begin position="219"/>
        <end position="224"/>
    </location>
    <ligand>
        <name>ATP</name>
        <dbReference type="ChEBI" id="CHEBI:30616"/>
    </ligand>
</feature>
<evidence type="ECO:0000256" key="1">
    <source>
        <dbReference type="ARBA" id="ARBA00005380"/>
    </source>
</evidence>
<feature type="binding site" evidence="12">
    <location>
        <begin position="43"/>
        <end position="47"/>
    </location>
    <ligand>
        <name>substrate</name>
    </ligand>
</feature>
<dbReference type="GO" id="GO:0019303">
    <property type="term" value="P:D-ribose catabolic process"/>
    <property type="evidence" value="ECO:0007669"/>
    <property type="project" value="UniProtKB-UniRule"/>
</dbReference>
<comment type="caution">
    <text evidence="14">The sequence shown here is derived from an EMBL/GenBank/DDBJ whole genome shotgun (WGS) entry which is preliminary data.</text>
</comment>
<protein>
    <recommendedName>
        <fullName evidence="3 12">Ribokinase</fullName>
        <shortName evidence="12">RK</shortName>
        <ecNumber evidence="2 12">2.7.1.15</ecNumber>
    </recommendedName>
</protein>
<feature type="binding site" evidence="12">
    <location>
        <position position="286"/>
    </location>
    <ligand>
        <name>K(+)</name>
        <dbReference type="ChEBI" id="CHEBI:29103"/>
    </ligand>
</feature>
<gene>
    <name evidence="12" type="primary">rbsK</name>
    <name evidence="14" type="ORF">CH330_00095</name>
</gene>
<evidence type="ECO:0000256" key="2">
    <source>
        <dbReference type="ARBA" id="ARBA00012035"/>
    </source>
</evidence>
<feature type="binding site" evidence="12">
    <location>
        <position position="144"/>
    </location>
    <ligand>
        <name>substrate</name>
    </ligand>
</feature>
<keyword evidence="11 12" id="KW-0119">Carbohydrate metabolism</keyword>
<organism evidence="14 15">
    <name type="scientific">candidate division WOR-3 bacterium JGI_Cruoil_03_51_56</name>
    <dbReference type="NCBI Taxonomy" id="1973747"/>
    <lineage>
        <taxon>Bacteria</taxon>
        <taxon>Bacteria division WOR-3</taxon>
    </lineage>
</organism>
<accession>A0A235BZ01</accession>
<dbReference type="GO" id="GO:0005524">
    <property type="term" value="F:ATP binding"/>
    <property type="evidence" value="ECO:0007669"/>
    <property type="project" value="UniProtKB-UniRule"/>
</dbReference>
<keyword evidence="10 12" id="KW-0630">Potassium</keyword>
<evidence type="ECO:0000259" key="13">
    <source>
        <dbReference type="Pfam" id="PF00294"/>
    </source>
</evidence>
<dbReference type="PANTHER" id="PTHR10584">
    <property type="entry name" value="SUGAR KINASE"/>
    <property type="match status" value="1"/>
</dbReference>
<evidence type="ECO:0000256" key="12">
    <source>
        <dbReference type="HAMAP-Rule" id="MF_01987"/>
    </source>
</evidence>
<dbReference type="PROSITE" id="PS00584">
    <property type="entry name" value="PFKB_KINASES_2"/>
    <property type="match status" value="1"/>
</dbReference>
<evidence type="ECO:0000256" key="9">
    <source>
        <dbReference type="ARBA" id="ARBA00022842"/>
    </source>
</evidence>
<comment type="function">
    <text evidence="12">Catalyzes the phosphorylation of ribose at O-5 in a reaction requiring ATP and magnesium. The resulting D-ribose-5-phosphate can then be used either for sythesis of nucleotides, histidine, and tryptophan, or as a component of the pentose phosphate pathway.</text>
</comment>
<feature type="binding site" evidence="12">
    <location>
        <position position="247"/>
    </location>
    <ligand>
        <name>K(+)</name>
        <dbReference type="ChEBI" id="CHEBI:29103"/>
    </ligand>
</feature>
<dbReference type="HAMAP" id="MF_01987">
    <property type="entry name" value="Ribokinase"/>
    <property type="match status" value="1"/>
</dbReference>
<evidence type="ECO:0000256" key="8">
    <source>
        <dbReference type="ARBA" id="ARBA00022840"/>
    </source>
</evidence>
<dbReference type="InterPro" id="IPR002173">
    <property type="entry name" value="Carboh/pur_kinase_PfkB_CS"/>
</dbReference>
<evidence type="ECO:0000256" key="10">
    <source>
        <dbReference type="ARBA" id="ARBA00022958"/>
    </source>
</evidence>
<feature type="binding site" evidence="12">
    <location>
        <position position="251"/>
    </location>
    <ligand>
        <name>substrate</name>
    </ligand>
</feature>
<dbReference type="Pfam" id="PF00294">
    <property type="entry name" value="PfkB"/>
    <property type="match status" value="1"/>
</dbReference>
<comment type="subunit">
    <text evidence="12">Homodimer.</text>
</comment>
<dbReference type="EMBL" id="NOZP01000002">
    <property type="protein sequence ID" value="OYD17442.1"/>
    <property type="molecule type" value="Genomic_DNA"/>
</dbReference>
<evidence type="ECO:0000313" key="14">
    <source>
        <dbReference type="EMBL" id="OYD17442.1"/>
    </source>
</evidence>
<comment type="pathway">
    <text evidence="12">Carbohydrate metabolism; D-ribose degradation; D-ribose 5-phosphate from beta-D-ribopyranose: step 2/2.</text>
</comment>
<dbReference type="GO" id="GO:0004747">
    <property type="term" value="F:ribokinase activity"/>
    <property type="evidence" value="ECO:0007669"/>
    <property type="project" value="UniProtKB-UniRule"/>
</dbReference>
<dbReference type="PRINTS" id="PR00990">
    <property type="entry name" value="RIBOKINASE"/>
</dbReference>
<keyword evidence="9 12" id="KW-0460">Magnesium</keyword>
<evidence type="ECO:0000256" key="3">
    <source>
        <dbReference type="ARBA" id="ARBA00016943"/>
    </source>
</evidence>
<dbReference type="SUPFAM" id="SSF53613">
    <property type="entry name" value="Ribokinase-like"/>
    <property type="match status" value="1"/>
</dbReference>
<dbReference type="PANTHER" id="PTHR10584:SF166">
    <property type="entry name" value="RIBOKINASE"/>
    <property type="match status" value="1"/>
</dbReference>
<dbReference type="GO" id="GO:0005829">
    <property type="term" value="C:cytosol"/>
    <property type="evidence" value="ECO:0007669"/>
    <property type="project" value="TreeGrafter"/>
</dbReference>
<keyword evidence="7 12" id="KW-0418">Kinase</keyword>
<name>A0A235BZ01_UNCW3</name>
<feature type="binding site" evidence="12">
    <location>
        <position position="275"/>
    </location>
    <ligand>
        <name>ATP</name>
        <dbReference type="ChEBI" id="CHEBI:30616"/>
    </ligand>
</feature>
<feature type="binding site" evidence="12">
    <location>
        <position position="281"/>
    </location>
    <ligand>
        <name>K(+)</name>
        <dbReference type="ChEBI" id="CHEBI:29103"/>
    </ligand>
</feature>
<dbReference type="GO" id="GO:0046872">
    <property type="term" value="F:metal ion binding"/>
    <property type="evidence" value="ECO:0007669"/>
    <property type="project" value="UniProtKB-KW"/>
</dbReference>
<evidence type="ECO:0000256" key="6">
    <source>
        <dbReference type="ARBA" id="ARBA00022741"/>
    </source>
</evidence>
<keyword evidence="8 12" id="KW-0067">ATP-binding</keyword>
<dbReference type="InterPro" id="IPR011611">
    <property type="entry name" value="PfkB_dom"/>
</dbReference>
<comment type="catalytic activity">
    <reaction evidence="12">
        <text>D-ribose + ATP = D-ribose 5-phosphate + ADP + H(+)</text>
        <dbReference type="Rhea" id="RHEA:13697"/>
        <dbReference type="ChEBI" id="CHEBI:15378"/>
        <dbReference type="ChEBI" id="CHEBI:30616"/>
        <dbReference type="ChEBI" id="CHEBI:47013"/>
        <dbReference type="ChEBI" id="CHEBI:78346"/>
        <dbReference type="ChEBI" id="CHEBI:456216"/>
        <dbReference type="EC" id="2.7.1.15"/>
    </reaction>
</comment>
<dbReference type="CDD" id="cd01174">
    <property type="entry name" value="ribokinase"/>
    <property type="match status" value="1"/>
</dbReference>
<dbReference type="EC" id="2.7.1.15" evidence="2 12"/>
<comment type="activity regulation">
    <text evidence="12">Activated by a monovalent cation that binds near, but not in, the active site. The most likely occupant of the site in vivo is potassium. Ion binding induces a conformational change that may alter substrate affinity.</text>
</comment>
<evidence type="ECO:0000256" key="5">
    <source>
        <dbReference type="ARBA" id="ARBA00022723"/>
    </source>
</evidence>
<keyword evidence="5 12" id="KW-0479">Metal-binding</keyword>
<feature type="binding site" evidence="12">
    <location>
        <begin position="15"/>
        <end position="17"/>
    </location>
    <ligand>
        <name>substrate</name>
    </ligand>
</feature>
<keyword evidence="6 12" id="KW-0547">Nucleotide-binding</keyword>
<feature type="binding site" evidence="12">
    <location>
        <begin position="250"/>
        <end position="251"/>
    </location>
    <ligand>
        <name>ATP</name>
        <dbReference type="ChEBI" id="CHEBI:30616"/>
    </ligand>
</feature>
<keyword evidence="4 12" id="KW-0808">Transferase</keyword>